<accession>K9TLB6</accession>
<evidence type="ECO:0000256" key="1">
    <source>
        <dbReference type="ARBA" id="ARBA00007806"/>
    </source>
</evidence>
<dbReference type="InParanoid" id="K9TLB6"/>
<dbReference type="InterPro" id="IPR017853">
    <property type="entry name" value="GH"/>
</dbReference>
<feature type="domain" description="Glycoside hydrolase family 31 TIM barrel" evidence="4">
    <location>
        <begin position="270"/>
        <end position="598"/>
    </location>
</feature>
<dbReference type="PATRIC" id="fig|56110.3.peg.3833"/>
<dbReference type="AlphaFoldDB" id="K9TLB6"/>
<dbReference type="RefSeq" id="WP_015149422.1">
    <property type="nucleotide sequence ID" value="NC_019693.1"/>
</dbReference>
<dbReference type="InterPro" id="IPR011013">
    <property type="entry name" value="Gal_mutarotase_sf_dom"/>
</dbReference>
<dbReference type="Gene3D" id="3.20.20.80">
    <property type="entry name" value="Glycosidases"/>
    <property type="match status" value="1"/>
</dbReference>
<dbReference type="Gene3D" id="2.60.40.1760">
    <property type="entry name" value="glycosyl hydrolase (family 31)"/>
    <property type="match status" value="1"/>
</dbReference>
<evidence type="ECO:0000256" key="3">
    <source>
        <dbReference type="SAM" id="MobiDB-lite"/>
    </source>
</evidence>
<feature type="domain" description="Glycoside hydrolase family 31 N-terminal" evidence="5">
    <location>
        <begin position="70"/>
        <end position="232"/>
    </location>
</feature>
<dbReference type="Pfam" id="PF13802">
    <property type="entry name" value="Gal_mutarotas_2"/>
    <property type="match status" value="1"/>
</dbReference>
<evidence type="ECO:0000259" key="6">
    <source>
        <dbReference type="Pfam" id="PF21365"/>
    </source>
</evidence>
<evidence type="ECO:0000256" key="2">
    <source>
        <dbReference type="RuleBase" id="RU361185"/>
    </source>
</evidence>
<dbReference type="SUPFAM" id="SSF51011">
    <property type="entry name" value="Glycosyl hydrolase domain"/>
    <property type="match status" value="1"/>
</dbReference>
<dbReference type="InterPro" id="IPR000322">
    <property type="entry name" value="Glyco_hydro_31_TIM"/>
</dbReference>
<evidence type="ECO:0000259" key="4">
    <source>
        <dbReference type="Pfam" id="PF01055"/>
    </source>
</evidence>
<sequence>MNILKQISLKLRFIRLERFIASLIYTFQRDWADRQYHSSQKVQPLTTPGRLLTVEKTSQGAQFSFEKAQVEIEFLSPELVRVNWQPGLAPVPYGIVQQDWPEVDLQLQDTEQGKIIRSDRLKVIVKPEGGIEFQDANGRVLRQELPPQRRGEAWQQEALLRSPEQIYGLGERAAPFNLRASQNPRYQMWHYDAGGKYGPGSDPLYLCIPVYMGLHDNGSYLVFYENSFSATFTLGDSAIAAFAGGALRYYMIAAEPAKAIALYTQLTGRPPLPPRWAFGYHQSRWGYETEEAVRETAQGFQKHNLPLSAIHLDIDCKDNFRSFTIDPDRFPKLREFNQEMAEEGVNMVAIVNPGVKRDRRSQLYREGVSQDIFCKLPNGNIVHAPVWPGMSAFPDFTHPLARHWWSRQYEYLLDMGIAGFWHDMNDPGVFALWGDATLPKATQHFMEGRGGIHLEAHNIYGLQQARAGYEALRDSRPSRRPFIVSRSGWAGLQRYAWTWTGDIETSWGGLGQTLPTVLGMGLSGIPYTGPDIGGFKGNPSAELYLRWFQLSTFLPFCRTHSANNVKPRTPWGYGLHVLDCVRSLLQLRYQLIPYFYTLAWEATHQGYPPVRPLFWSEPENSELWGMDDAFFLGDGLLVYPIVKDKVRSRLAVFPQGQWYKFTDDTIIEGSQRLRLEVPLEEIPLFVKAGTVLPMEQGEHLTLHLYPPTEGNSRGFLYSDAGDGYGESRLDQIHLERTPEGLAIAWESQGDYPFPYSSVELQIHGMAVQQVWMDGTEVEFQQPQEQPRTAMRIAPGVSISGDKFKRVQIQGEFRQPDPSSSFNPRQSYPTNGL</sequence>
<protein>
    <submittedName>
        <fullName evidence="7">Family 31 glycosyl hydrolase, alpha-glucosidase</fullName>
    </submittedName>
</protein>
<dbReference type="PANTHER" id="PTHR22762:SF120">
    <property type="entry name" value="HETEROGLYCAN GLUCOSIDASE 1"/>
    <property type="match status" value="1"/>
</dbReference>
<dbReference type="CDD" id="cd14752">
    <property type="entry name" value="GH31_N"/>
    <property type="match status" value="1"/>
</dbReference>
<dbReference type="GO" id="GO:0004553">
    <property type="term" value="F:hydrolase activity, hydrolyzing O-glycosyl compounds"/>
    <property type="evidence" value="ECO:0007669"/>
    <property type="project" value="InterPro"/>
</dbReference>
<dbReference type="GO" id="GO:0030246">
    <property type="term" value="F:carbohydrate binding"/>
    <property type="evidence" value="ECO:0007669"/>
    <property type="project" value="InterPro"/>
</dbReference>
<dbReference type="OrthoDB" id="176168at2"/>
<dbReference type="EMBL" id="CP003607">
    <property type="protein sequence ID" value="AFY82789.1"/>
    <property type="molecule type" value="Genomic_DNA"/>
</dbReference>
<keyword evidence="2" id="KW-0326">Glycosidase</keyword>
<evidence type="ECO:0000313" key="8">
    <source>
        <dbReference type="Proteomes" id="UP000010367"/>
    </source>
</evidence>
<feature type="region of interest" description="Disordered" evidence="3">
    <location>
        <begin position="809"/>
        <end position="832"/>
    </location>
</feature>
<dbReference type="Gene3D" id="2.60.40.1180">
    <property type="entry name" value="Golgi alpha-mannosidase II"/>
    <property type="match status" value="1"/>
</dbReference>
<proteinExistence type="inferred from homology"/>
<dbReference type="HOGENOM" id="CLU_000631_7_2_3"/>
<keyword evidence="2 7" id="KW-0378">Hydrolase</keyword>
<evidence type="ECO:0000313" key="7">
    <source>
        <dbReference type="EMBL" id="AFY82789.1"/>
    </source>
</evidence>
<evidence type="ECO:0000259" key="5">
    <source>
        <dbReference type="Pfam" id="PF13802"/>
    </source>
</evidence>
<feature type="compositionally biased region" description="Polar residues" evidence="3">
    <location>
        <begin position="816"/>
        <end position="832"/>
    </location>
</feature>
<dbReference type="InterPro" id="IPR048395">
    <property type="entry name" value="Glyco_hydro_31_C"/>
</dbReference>
<dbReference type="GO" id="GO:0005975">
    <property type="term" value="P:carbohydrate metabolic process"/>
    <property type="evidence" value="ECO:0007669"/>
    <property type="project" value="InterPro"/>
</dbReference>
<comment type="similarity">
    <text evidence="1 2">Belongs to the glycosyl hydrolase 31 family.</text>
</comment>
<reference evidence="7 8" key="1">
    <citation type="submission" date="2012-06" db="EMBL/GenBank/DDBJ databases">
        <title>Finished chromosome of genome of Oscillatoria acuminata PCC 6304.</title>
        <authorList>
            <consortium name="US DOE Joint Genome Institute"/>
            <person name="Gugger M."/>
            <person name="Coursin T."/>
            <person name="Rippka R."/>
            <person name="Tandeau De Marsac N."/>
            <person name="Huntemann M."/>
            <person name="Wei C.-L."/>
            <person name="Han J."/>
            <person name="Detter J.C."/>
            <person name="Han C."/>
            <person name="Tapia R."/>
            <person name="Davenport K."/>
            <person name="Daligault H."/>
            <person name="Erkkila T."/>
            <person name="Gu W."/>
            <person name="Munk A.C.C."/>
            <person name="Teshima H."/>
            <person name="Xu Y."/>
            <person name="Chain P."/>
            <person name="Chen A."/>
            <person name="Krypides N."/>
            <person name="Mavromatis K."/>
            <person name="Markowitz V."/>
            <person name="Szeto E."/>
            <person name="Ivanova N."/>
            <person name="Mikhailova N."/>
            <person name="Ovchinnikova G."/>
            <person name="Pagani I."/>
            <person name="Pati A."/>
            <person name="Goodwin L."/>
            <person name="Peters L."/>
            <person name="Pitluck S."/>
            <person name="Woyke T."/>
            <person name="Kerfeld C."/>
        </authorList>
    </citation>
    <scope>NUCLEOTIDE SEQUENCE [LARGE SCALE GENOMIC DNA]</scope>
    <source>
        <strain evidence="7 8">PCC 6304</strain>
    </source>
</reference>
<dbReference type="InterPro" id="IPR025887">
    <property type="entry name" value="Glyco_hydro_31_N_dom"/>
</dbReference>
<organism evidence="7 8">
    <name type="scientific">Oscillatoria acuminata PCC 6304</name>
    <dbReference type="NCBI Taxonomy" id="56110"/>
    <lineage>
        <taxon>Bacteria</taxon>
        <taxon>Bacillati</taxon>
        <taxon>Cyanobacteriota</taxon>
        <taxon>Cyanophyceae</taxon>
        <taxon>Oscillatoriophycideae</taxon>
        <taxon>Oscillatoriales</taxon>
        <taxon>Oscillatoriaceae</taxon>
        <taxon>Oscillatoria</taxon>
    </lineage>
</organism>
<dbReference type="CDD" id="cd06604">
    <property type="entry name" value="GH31_glucosidase_II_MalA"/>
    <property type="match status" value="1"/>
</dbReference>
<keyword evidence="8" id="KW-1185">Reference proteome</keyword>
<gene>
    <name evidence="7" type="ORF">Oscil6304_3211</name>
</gene>
<dbReference type="KEGG" id="oac:Oscil6304_3211"/>
<dbReference type="STRING" id="56110.Oscil6304_3211"/>
<dbReference type="eggNOG" id="COG1501">
    <property type="taxonomic scope" value="Bacteria"/>
</dbReference>
<dbReference type="SUPFAM" id="SSF51445">
    <property type="entry name" value="(Trans)glycosidases"/>
    <property type="match status" value="1"/>
</dbReference>
<feature type="domain" description="Glycosyl hydrolase family 31 C-terminal" evidence="6">
    <location>
        <begin position="606"/>
        <end position="692"/>
    </location>
</feature>
<dbReference type="InterPro" id="IPR013780">
    <property type="entry name" value="Glyco_hydro_b"/>
</dbReference>
<dbReference type="Pfam" id="PF01055">
    <property type="entry name" value="Glyco_hydro_31_2nd"/>
    <property type="match status" value="1"/>
</dbReference>
<dbReference type="SUPFAM" id="SSF74650">
    <property type="entry name" value="Galactose mutarotase-like"/>
    <property type="match status" value="1"/>
</dbReference>
<dbReference type="Proteomes" id="UP000010367">
    <property type="component" value="Chromosome"/>
</dbReference>
<dbReference type="Pfam" id="PF21365">
    <property type="entry name" value="Glyco_hydro_31_3rd"/>
    <property type="match status" value="1"/>
</dbReference>
<name>K9TLB6_9CYAN</name>
<dbReference type="PANTHER" id="PTHR22762">
    <property type="entry name" value="ALPHA-GLUCOSIDASE"/>
    <property type="match status" value="1"/>
</dbReference>